<name>T1DPH8_ANOAQ</name>
<evidence type="ECO:0000256" key="1">
    <source>
        <dbReference type="SAM" id="Phobius"/>
    </source>
</evidence>
<organism evidence="2">
    <name type="scientific">Anopheles aquasalis</name>
    <name type="common">Malaria mosquito</name>
    <dbReference type="NCBI Taxonomy" id="42839"/>
    <lineage>
        <taxon>Eukaryota</taxon>
        <taxon>Metazoa</taxon>
        <taxon>Ecdysozoa</taxon>
        <taxon>Arthropoda</taxon>
        <taxon>Hexapoda</taxon>
        <taxon>Insecta</taxon>
        <taxon>Pterygota</taxon>
        <taxon>Neoptera</taxon>
        <taxon>Endopterygota</taxon>
        <taxon>Diptera</taxon>
        <taxon>Nematocera</taxon>
        <taxon>Culicoidea</taxon>
        <taxon>Culicidae</taxon>
        <taxon>Anophelinae</taxon>
        <taxon>Anopheles</taxon>
    </lineage>
</organism>
<dbReference type="EMBL" id="GAMD01001925">
    <property type="protein sequence ID" value="JAA99665.1"/>
    <property type="molecule type" value="mRNA"/>
</dbReference>
<keyword evidence="1" id="KW-0812">Transmembrane</keyword>
<keyword evidence="1" id="KW-0472">Membrane</keyword>
<dbReference type="AlphaFoldDB" id="T1DPH8"/>
<protein>
    <submittedName>
        <fullName evidence="2">Uncharacterized protein</fullName>
    </submittedName>
</protein>
<feature type="transmembrane region" description="Helical" evidence="1">
    <location>
        <begin position="84"/>
        <end position="106"/>
    </location>
</feature>
<sequence length="178" mass="17760">AVELLDLPDTTVLDSTEDVAMVAVADGVVVELVVVGSATGGWLGKGYCKPDLTDGFGLLYGCGLFNGETEVLLLPPTRGTLAEVAAVVAVVVVADVVATVVVIVAIGTTPPLTTVVVLAVVTELSTPPPTEPPVTPTDEVAGVAEAGNFETPVCTGDCAALPLGSGDEEPAPMAVVIP</sequence>
<accession>T1DPH8</accession>
<feature type="non-terminal residue" evidence="2">
    <location>
        <position position="1"/>
    </location>
</feature>
<proteinExistence type="evidence at transcript level"/>
<feature type="non-terminal residue" evidence="2">
    <location>
        <position position="178"/>
    </location>
</feature>
<evidence type="ECO:0000313" key="2">
    <source>
        <dbReference type="EMBL" id="JAA99665.1"/>
    </source>
</evidence>
<keyword evidence="1" id="KW-1133">Transmembrane helix</keyword>
<reference evidence="2" key="1">
    <citation type="submission" date="2013-07" db="EMBL/GenBank/DDBJ databases">
        <title>Transcriptome sequencing and developmental regulation of gene expression in Anopheles aquasalis.</title>
        <authorList>
            <consortium name="Brazilian Malaria Network (MCT/CNPq/MS/SCTIE/DECIT/PRONEX 555648/2009-5) and Research Network on Bioactive Molecules from Arthropod Vectors (NAP-MOBIARVE"/>
            <consortium name="University of Sao Paulo)"/>
            <person name="Marinotti O."/>
            <person name="Ribeiro J.M.C."/>
            <person name="Costa-da-Silva A.L."/>
            <person name="Silva M.C.P."/>
            <person name="Lopes A.R."/>
            <person name="Barros M.S."/>
            <person name="Sa-Nunes A."/>
            <person name="Konjin B.B."/>
            <person name="Carvalho E."/>
            <person name="Suesdek L."/>
            <person name="Silva-Neto M.A.C."/>
            <person name="Capurro M.L."/>
        </authorList>
    </citation>
    <scope>NUCLEOTIDE SEQUENCE</scope>
    <source>
        <tissue evidence="2">Whole body</tissue>
    </source>
</reference>